<evidence type="ECO:0000256" key="1">
    <source>
        <dbReference type="SAM" id="Phobius"/>
    </source>
</evidence>
<name>A0A0K1RBY7_9CORY</name>
<dbReference type="AlphaFoldDB" id="A0A0K1RBY7"/>
<accession>A0A0K1RBY7</accession>
<dbReference type="Proteomes" id="UP000060016">
    <property type="component" value="Chromosome"/>
</dbReference>
<keyword evidence="1" id="KW-0472">Membrane</keyword>
<feature type="transmembrane region" description="Helical" evidence="1">
    <location>
        <begin position="37"/>
        <end position="59"/>
    </location>
</feature>
<keyword evidence="3" id="KW-1185">Reference proteome</keyword>
<feature type="transmembrane region" description="Helical" evidence="1">
    <location>
        <begin position="12"/>
        <end position="31"/>
    </location>
</feature>
<protein>
    <submittedName>
        <fullName evidence="2">Uncharacterized protein</fullName>
    </submittedName>
</protein>
<feature type="transmembrane region" description="Helical" evidence="1">
    <location>
        <begin position="80"/>
        <end position="98"/>
    </location>
</feature>
<reference evidence="2 3" key="1">
    <citation type="submission" date="2015-08" db="EMBL/GenBank/DDBJ databases">
        <authorList>
            <person name="Babu N.S."/>
            <person name="Beckwith C.J."/>
            <person name="Beseler K.G."/>
            <person name="Brison A."/>
            <person name="Carone J.V."/>
            <person name="Caskin T.P."/>
            <person name="Diamond M."/>
            <person name="Durham M.E."/>
            <person name="Foxe J.M."/>
            <person name="Go M."/>
            <person name="Henderson B.A."/>
            <person name="Jones I.B."/>
            <person name="McGettigan J.A."/>
            <person name="Micheletti S.J."/>
            <person name="Nasrallah M.E."/>
            <person name="Ortiz D."/>
            <person name="Piller C.R."/>
            <person name="Privatt S.R."/>
            <person name="Schneider S.L."/>
            <person name="Sharp S."/>
            <person name="Smith T.C."/>
            <person name="Stanton J.D."/>
            <person name="Ullery H.E."/>
            <person name="Wilson R.J."/>
            <person name="Serrano M.G."/>
            <person name="Buck G."/>
            <person name="Lee V."/>
            <person name="Wang Y."/>
            <person name="Carvalho R."/>
            <person name="Voegtly L."/>
            <person name="Shi R."/>
            <person name="Duckworth R."/>
            <person name="Johnson A."/>
            <person name="Loviza R."/>
            <person name="Walstead R."/>
            <person name="Shah Z."/>
            <person name="Kiflezghi M."/>
            <person name="Wade K."/>
            <person name="Ball S.L."/>
            <person name="Bradley K.W."/>
            <person name="Asai D.J."/>
            <person name="Bowman C.A."/>
            <person name="Russell D.A."/>
            <person name="Pope W.H."/>
            <person name="Jacobs-Sera D."/>
            <person name="Hendrix R.W."/>
            <person name="Hatfull G.F."/>
        </authorList>
    </citation>
    <scope>NUCLEOTIDE SEQUENCE [LARGE SCALE GENOMIC DNA]</scope>
    <source>
        <strain evidence="2 3">PUDD_83A45</strain>
    </source>
</reference>
<dbReference type="KEGG" id="crie:AK829_06820"/>
<evidence type="ECO:0000313" key="3">
    <source>
        <dbReference type="Proteomes" id="UP000060016"/>
    </source>
</evidence>
<evidence type="ECO:0000313" key="2">
    <source>
        <dbReference type="EMBL" id="AKV58924.1"/>
    </source>
</evidence>
<proteinExistence type="predicted"/>
<organism evidence="2 3">
    <name type="scientific">Corynebacterium riegelii</name>
    <dbReference type="NCBI Taxonomy" id="156976"/>
    <lineage>
        <taxon>Bacteria</taxon>
        <taxon>Bacillati</taxon>
        <taxon>Actinomycetota</taxon>
        <taxon>Actinomycetes</taxon>
        <taxon>Mycobacteriales</taxon>
        <taxon>Corynebacteriaceae</taxon>
        <taxon>Corynebacterium</taxon>
    </lineage>
</organism>
<gene>
    <name evidence="2" type="ORF">AK829_06820</name>
</gene>
<keyword evidence="1" id="KW-1133">Transmembrane helix</keyword>
<dbReference type="STRING" id="156976.AK829_06820"/>
<dbReference type="RefSeq" id="WP_052205185.1">
    <property type="nucleotide sequence ID" value="NZ_CP012342.1"/>
</dbReference>
<dbReference type="PATRIC" id="fig|156976.3.peg.1359"/>
<keyword evidence="1" id="KW-0812">Transmembrane</keyword>
<sequence>MNFRNVQLNSVAALVLSLLGVAFFSLGRVMFEVVGWMVLFSVPVGAIAALLLLGLWFIPVRNVKEGPGAGSSKTFGWRESWAFIAVTVFLFLAGFFMVDGGDTEDSVKSVFTLLVGRQATELSALLCWLCLLGAIVSYIVGLVVAVKGRIKDAEDRVSYPGPTETQV</sequence>
<feature type="transmembrane region" description="Helical" evidence="1">
    <location>
        <begin position="122"/>
        <end position="146"/>
    </location>
</feature>
<dbReference type="EMBL" id="CP012342">
    <property type="protein sequence ID" value="AKV58924.1"/>
    <property type="molecule type" value="Genomic_DNA"/>
</dbReference>